<evidence type="ECO:0000256" key="1">
    <source>
        <dbReference type="SAM" id="Phobius"/>
    </source>
</evidence>
<accession>A0A7E4UVI2</accession>
<dbReference type="AlphaFoldDB" id="A0A7E4UVI2"/>
<feature type="transmembrane region" description="Helical" evidence="1">
    <location>
        <begin position="36"/>
        <end position="59"/>
    </location>
</feature>
<keyword evidence="2" id="KW-1185">Reference proteome</keyword>
<keyword evidence="1" id="KW-0472">Membrane</keyword>
<proteinExistence type="predicted"/>
<sequence>MTDDNVLVEVNDDPYKYELFLDKSEKYRCFFGKFHVLGVTKILWVYHLILLISVTVAYFYAQLPYIWPSWVLLFLSGYAIFRRKSTWMWPFVIWVGLTVGMFILFGAYLFIYSIFVRRHYQQESIFDSTTMSVLIHLGNILFCVFHLWQFPVVNAARRYLVNIEEATANVPYGYH</sequence>
<protein>
    <submittedName>
        <fullName evidence="3">Transmembrane protein</fullName>
    </submittedName>
</protein>
<name>A0A7E4UVI2_PANRE</name>
<reference evidence="2" key="1">
    <citation type="journal article" date="2013" name="Genetics">
        <title>The draft genome and transcriptome of Panagrellus redivivus are shaped by the harsh demands of a free-living lifestyle.</title>
        <authorList>
            <person name="Srinivasan J."/>
            <person name="Dillman A.R."/>
            <person name="Macchietto M.G."/>
            <person name="Heikkinen L."/>
            <person name="Lakso M."/>
            <person name="Fracchia K.M."/>
            <person name="Antoshechkin I."/>
            <person name="Mortazavi A."/>
            <person name="Wong G."/>
            <person name="Sternberg P.W."/>
        </authorList>
    </citation>
    <scope>NUCLEOTIDE SEQUENCE [LARGE SCALE GENOMIC DNA]</scope>
    <source>
        <strain evidence="2">MT8872</strain>
    </source>
</reference>
<dbReference type="Proteomes" id="UP000492821">
    <property type="component" value="Unassembled WGS sequence"/>
</dbReference>
<feature type="transmembrane region" description="Helical" evidence="1">
    <location>
        <begin position="131"/>
        <end position="148"/>
    </location>
</feature>
<feature type="transmembrane region" description="Helical" evidence="1">
    <location>
        <begin position="65"/>
        <end position="81"/>
    </location>
</feature>
<feature type="transmembrane region" description="Helical" evidence="1">
    <location>
        <begin position="88"/>
        <end position="111"/>
    </location>
</feature>
<reference evidence="3" key="2">
    <citation type="submission" date="2020-10" db="UniProtKB">
        <authorList>
            <consortium name="WormBaseParasite"/>
        </authorList>
    </citation>
    <scope>IDENTIFICATION</scope>
</reference>
<evidence type="ECO:0000313" key="3">
    <source>
        <dbReference type="WBParaSite" id="Pan_g13344.t1"/>
    </source>
</evidence>
<evidence type="ECO:0000313" key="2">
    <source>
        <dbReference type="Proteomes" id="UP000492821"/>
    </source>
</evidence>
<keyword evidence="1" id="KW-0812">Transmembrane</keyword>
<organism evidence="2 3">
    <name type="scientific">Panagrellus redivivus</name>
    <name type="common">Microworm</name>
    <dbReference type="NCBI Taxonomy" id="6233"/>
    <lineage>
        <taxon>Eukaryota</taxon>
        <taxon>Metazoa</taxon>
        <taxon>Ecdysozoa</taxon>
        <taxon>Nematoda</taxon>
        <taxon>Chromadorea</taxon>
        <taxon>Rhabditida</taxon>
        <taxon>Tylenchina</taxon>
        <taxon>Panagrolaimomorpha</taxon>
        <taxon>Panagrolaimoidea</taxon>
        <taxon>Panagrolaimidae</taxon>
        <taxon>Panagrellus</taxon>
    </lineage>
</organism>
<keyword evidence="1" id="KW-1133">Transmembrane helix</keyword>
<dbReference type="WBParaSite" id="Pan_g13344.t1">
    <property type="protein sequence ID" value="Pan_g13344.t1"/>
    <property type="gene ID" value="Pan_g13344"/>
</dbReference>